<reference evidence="2" key="1">
    <citation type="submission" date="2015-11" db="EMBL/GenBank/DDBJ databases">
        <title>De novo transcriptome assembly of four potential Pierce s Disease insect vectors from Arizona vineyards.</title>
        <authorList>
            <person name="Tassone E.E."/>
        </authorList>
    </citation>
    <scope>NUCLEOTIDE SEQUENCE</scope>
</reference>
<dbReference type="AlphaFoldDB" id="A0A1B6JBQ2"/>
<organism evidence="2">
    <name type="scientific">Homalodisca liturata</name>
    <dbReference type="NCBI Taxonomy" id="320908"/>
    <lineage>
        <taxon>Eukaryota</taxon>
        <taxon>Metazoa</taxon>
        <taxon>Ecdysozoa</taxon>
        <taxon>Arthropoda</taxon>
        <taxon>Hexapoda</taxon>
        <taxon>Insecta</taxon>
        <taxon>Pterygota</taxon>
        <taxon>Neoptera</taxon>
        <taxon>Paraneoptera</taxon>
        <taxon>Hemiptera</taxon>
        <taxon>Auchenorrhyncha</taxon>
        <taxon>Membracoidea</taxon>
        <taxon>Cicadellidae</taxon>
        <taxon>Cicadellinae</taxon>
        <taxon>Proconiini</taxon>
        <taxon>Homalodisca</taxon>
    </lineage>
</organism>
<accession>A0A1B6JBQ2</accession>
<proteinExistence type="predicted"/>
<feature type="non-terminal residue" evidence="2">
    <location>
        <position position="1"/>
    </location>
</feature>
<name>A0A1B6JBQ2_9HEMI</name>
<gene>
    <name evidence="2" type="ORF">g.23411</name>
</gene>
<keyword evidence="1" id="KW-0472">Membrane</keyword>
<sequence length="213" mass="23517">RAVAVVFSSLVQNTFILTATMSGVLAMVVLAFAACLSTARGNYEVPDLGNCCDPSVIECLPSCLFDEEAANDLSCFLTRYLSCRLADYYTCISPNFMIEHQEAVVEHYCNCSYSEAVTVSVTYEDHKLLITEGEHCYTLYPIAYIPNTFLSGYLCDPYGILPSYVAVYTAAGLENWHPYVDAARQILQSCGIDDGTYTCAECCYEGHCYDVCP</sequence>
<keyword evidence="1" id="KW-0812">Transmembrane</keyword>
<feature type="transmembrane region" description="Helical" evidence="1">
    <location>
        <begin position="15"/>
        <end position="36"/>
    </location>
</feature>
<evidence type="ECO:0000313" key="2">
    <source>
        <dbReference type="EMBL" id="JAS96575.1"/>
    </source>
</evidence>
<dbReference type="EMBL" id="GECU01011131">
    <property type="protein sequence ID" value="JAS96575.1"/>
    <property type="molecule type" value="Transcribed_RNA"/>
</dbReference>
<keyword evidence="1" id="KW-1133">Transmembrane helix</keyword>
<protein>
    <submittedName>
        <fullName evidence="2">Uncharacterized protein</fullName>
    </submittedName>
</protein>
<evidence type="ECO:0000256" key="1">
    <source>
        <dbReference type="SAM" id="Phobius"/>
    </source>
</evidence>